<dbReference type="Proteomes" id="UP000501094">
    <property type="component" value="Chromosome"/>
</dbReference>
<dbReference type="Gene3D" id="3.40.50.300">
    <property type="entry name" value="P-loop containing nucleotide triphosphate hydrolases"/>
    <property type="match status" value="1"/>
</dbReference>
<feature type="domain" description="Phosphoribulokinase/uridine kinase" evidence="1">
    <location>
        <begin position="58"/>
        <end position="175"/>
    </location>
</feature>
<organism evidence="2 3">
    <name type="scientific">Candidatus Pelagibacter giovannonii</name>
    <dbReference type="NCBI Taxonomy" id="2563896"/>
    <lineage>
        <taxon>Bacteria</taxon>
        <taxon>Pseudomonadati</taxon>
        <taxon>Pseudomonadota</taxon>
        <taxon>Alphaproteobacteria</taxon>
        <taxon>Candidatus Pelagibacterales</taxon>
        <taxon>Candidatus Pelagibacteraceae</taxon>
        <taxon>Candidatus Pelagibacter</taxon>
    </lineage>
</organism>
<name>A0A6H1Q1N0_9PROT</name>
<gene>
    <name evidence="2" type="ORF">E5R92_02870</name>
</gene>
<dbReference type="PANTHER" id="PTHR10285">
    <property type="entry name" value="URIDINE KINASE"/>
    <property type="match status" value="1"/>
</dbReference>
<dbReference type="InterPro" id="IPR027417">
    <property type="entry name" value="P-loop_NTPase"/>
</dbReference>
<dbReference type="RefSeq" id="WP_168606610.1">
    <property type="nucleotide sequence ID" value="NZ_CP038852.1"/>
</dbReference>
<dbReference type="InterPro" id="IPR006083">
    <property type="entry name" value="PRK/URK"/>
</dbReference>
<keyword evidence="3" id="KW-1185">Reference proteome</keyword>
<evidence type="ECO:0000313" key="2">
    <source>
        <dbReference type="EMBL" id="QIZ20728.1"/>
    </source>
</evidence>
<keyword evidence="2" id="KW-0418">Kinase</keyword>
<keyword evidence="2" id="KW-0808">Transferase</keyword>
<dbReference type="KEGG" id="peg:E5R92_02870"/>
<sequence length="308" mass="36178">MQAVNDCFNKVKKDCFKFISSQETKKDKFKNKDKMIKSFLIPISFWIVKKINKKKPLMIGLAGGQGSGKTTISSILTLILKKYFKLNVFKVSIDDFYKTRKDRTLLSKNKHPLLMTRGVPGTHDVDLMLNFFKQIKDKNFKSLQIPTFNKALDDRCQKSLWYKIKTKPDVVIFEGWCVGARAQSSSQLKKPINSLEKVYDQGTKWRTHVNNQLKTKYKTLFKQLDGLLYLKAKNFNLLREWRLKQERKLWVQTKNKKNLKIMSSGDVINFMQTYQRITQQMFKDAIKNSSVIINLNSNHQIEKIKFKK</sequence>
<evidence type="ECO:0000259" key="1">
    <source>
        <dbReference type="Pfam" id="PF00485"/>
    </source>
</evidence>
<reference evidence="2 3" key="1">
    <citation type="journal article" date="2020" name="Nat. Microbiol.">
        <title>Lysogenic host-virus interactions in SAR11 marine bacteria.</title>
        <authorList>
            <person name="Morris R.M."/>
            <person name="Cain K.R."/>
            <person name="Hvorecny K.L."/>
            <person name="Kollman J.M."/>
        </authorList>
    </citation>
    <scope>NUCLEOTIDE SEQUENCE [LARGE SCALE GENOMIC DNA]</scope>
    <source>
        <strain evidence="2 3">NP1</strain>
    </source>
</reference>
<evidence type="ECO:0000313" key="3">
    <source>
        <dbReference type="Proteomes" id="UP000501094"/>
    </source>
</evidence>
<dbReference type="Pfam" id="PF00485">
    <property type="entry name" value="PRK"/>
    <property type="match status" value="1"/>
</dbReference>
<dbReference type="GO" id="GO:0005524">
    <property type="term" value="F:ATP binding"/>
    <property type="evidence" value="ECO:0007669"/>
    <property type="project" value="InterPro"/>
</dbReference>
<dbReference type="GO" id="GO:0016301">
    <property type="term" value="F:kinase activity"/>
    <property type="evidence" value="ECO:0007669"/>
    <property type="project" value="UniProtKB-KW"/>
</dbReference>
<dbReference type="EMBL" id="CP038852">
    <property type="protein sequence ID" value="QIZ20728.1"/>
    <property type="molecule type" value="Genomic_DNA"/>
</dbReference>
<dbReference type="AlphaFoldDB" id="A0A6H1Q1N0"/>
<dbReference type="SUPFAM" id="SSF52540">
    <property type="entry name" value="P-loop containing nucleoside triphosphate hydrolases"/>
    <property type="match status" value="1"/>
</dbReference>
<proteinExistence type="predicted"/>
<protein>
    <submittedName>
        <fullName evidence="2">Uridine kinase</fullName>
    </submittedName>
</protein>
<accession>A0A6H1Q1N0</accession>